<organism evidence="1">
    <name type="scientific">Indivirus ILV1</name>
    <dbReference type="NCBI Taxonomy" id="1977633"/>
    <lineage>
        <taxon>Viruses</taxon>
        <taxon>Varidnaviria</taxon>
        <taxon>Bamfordvirae</taxon>
        <taxon>Nucleocytoviricota</taxon>
        <taxon>Megaviricetes</taxon>
        <taxon>Imitervirales</taxon>
        <taxon>Mimiviridae</taxon>
        <taxon>Klosneuvirinae</taxon>
        <taxon>Indivirus</taxon>
    </lineage>
</organism>
<gene>
    <name evidence="1" type="ORF">Indivirus_1_201</name>
</gene>
<sequence>MENHNIFLTQSSNTDNNISGKISYTSVIESIPENKLNSPISNWEKDYNTEWRWRFMKDNERHIVEISKKNKGESRLYYNKYGEWVVRNIDDSYDKFVVKEYYVYTHL</sequence>
<accession>A0A1V0SD46</accession>
<name>A0A1V0SD46_9VIRU</name>
<reference evidence="1" key="1">
    <citation type="journal article" date="2017" name="Science">
        <title>Giant viruses with an expanded complement of translation system components.</title>
        <authorList>
            <person name="Schulz F."/>
            <person name="Yutin N."/>
            <person name="Ivanova N.N."/>
            <person name="Ortega D.R."/>
            <person name="Lee T.K."/>
            <person name="Vierheilig J."/>
            <person name="Daims H."/>
            <person name="Horn M."/>
            <person name="Wagner M."/>
            <person name="Jensen G.J."/>
            <person name="Kyrpides N.C."/>
            <person name="Koonin E.V."/>
            <person name="Woyke T."/>
        </authorList>
    </citation>
    <scope>NUCLEOTIDE SEQUENCE</scope>
    <source>
        <strain evidence="1">ILV1</strain>
    </source>
</reference>
<protein>
    <submittedName>
        <fullName evidence="1">Uncharacterized protein</fullName>
    </submittedName>
</protein>
<dbReference type="EMBL" id="KY684085">
    <property type="protein sequence ID" value="ARF09578.1"/>
    <property type="molecule type" value="Genomic_DNA"/>
</dbReference>
<evidence type="ECO:0000313" key="1">
    <source>
        <dbReference type="EMBL" id="ARF09578.1"/>
    </source>
</evidence>
<proteinExistence type="predicted"/>